<feature type="domain" description="Tyr recombinase" evidence="5">
    <location>
        <begin position="176"/>
        <end position="399"/>
    </location>
</feature>
<dbReference type="Gene3D" id="1.10.443.10">
    <property type="entry name" value="Intergrase catalytic core"/>
    <property type="match status" value="1"/>
</dbReference>
<dbReference type="OrthoDB" id="1822491at2"/>
<dbReference type="STRING" id="47312.SAMN04489765_3850"/>
<dbReference type="GO" id="GO:0006310">
    <property type="term" value="P:DNA recombination"/>
    <property type="evidence" value="ECO:0007669"/>
    <property type="project" value="UniProtKB-KW"/>
</dbReference>
<dbReference type="GO" id="GO:0003677">
    <property type="term" value="F:DNA binding"/>
    <property type="evidence" value="ECO:0007669"/>
    <property type="project" value="UniProtKB-KW"/>
</dbReference>
<keyword evidence="2" id="KW-0238">DNA-binding</keyword>
<reference evidence="7" key="1">
    <citation type="submission" date="2016-10" db="EMBL/GenBank/DDBJ databases">
        <authorList>
            <person name="Varghese N."/>
            <person name="Submissions S."/>
        </authorList>
    </citation>
    <scope>NUCLEOTIDE SEQUENCE [LARGE SCALE GENOMIC DNA]</scope>
    <source>
        <strain evidence="7">DSM 44142</strain>
    </source>
</reference>
<sequence>MPSTISPTEDLWRKSDGSESARAGRGKRWRVRWEVDGDWKSKSFHRKAEAELYRRELTTDLTIGKYVDEKAAQTTIEALWVRWSAMDGGITQRTKESREAIWRKHVKPQWSKTAVGDIGRPKVKAWVASMKRDGVGVPTIEKAVGVLRGILDLAIDDRRAVANAADKIPVGKRQTKPRPYLTAPQVEALARTVEDLPVVSEGDRIDAQGGLVIRLLAFTGLRWGEMIALRVEDCDMLRKRLHVHRAITESEEQGVIEGNVKDHERRWIPIPARLLEPLAAQMHGKARADHVFHTASGTPLLVSNWRPRTFNKARARVQSATEAIRTEEAKATVASAVKNPTPPFPTVTPHDLRHAYASLAVSAGANVKALQRALGHAKASMTLDTYADLFDEDLDGVAVRLDVLVSDALSRLPRTENVPRTGTP</sequence>
<dbReference type="InterPro" id="IPR013762">
    <property type="entry name" value="Integrase-like_cat_sf"/>
</dbReference>
<gene>
    <name evidence="6" type="ORF">SAMN04489765_3850</name>
</gene>
<organism evidence="6 7">
    <name type="scientific">Tsukamurella pulmonis</name>
    <dbReference type="NCBI Taxonomy" id="47312"/>
    <lineage>
        <taxon>Bacteria</taxon>
        <taxon>Bacillati</taxon>
        <taxon>Actinomycetota</taxon>
        <taxon>Actinomycetes</taxon>
        <taxon>Mycobacteriales</taxon>
        <taxon>Tsukamurellaceae</taxon>
        <taxon>Tsukamurella</taxon>
    </lineage>
</organism>
<protein>
    <submittedName>
        <fullName evidence="6">Site-specific recombinase XerD</fullName>
    </submittedName>
</protein>
<feature type="region of interest" description="Disordered" evidence="4">
    <location>
        <begin position="1"/>
        <end position="23"/>
    </location>
</feature>
<evidence type="ECO:0000256" key="3">
    <source>
        <dbReference type="ARBA" id="ARBA00023172"/>
    </source>
</evidence>
<dbReference type="CDD" id="cd01189">
    <property type="entry name" value="INT_ICEBs1_C_like"/>
    <property type="match status" value="1"/>
</dbReference>
<keyword evidence="3" id="KW-0233">DNA recombination</keyword>
<dbReference type="Gene3D" id="1.10.150.130">
    <property type="match status" value="1"/>
</dbReference>
<evidence type="ECO:0000256" key="1">
    <source>
        <dbReference type="ARBA" id="ARBA00008857"/>
    </source>
</evidence>
<dbReference type="InterPro" id="IPR050090">
    <property type="entry name" value="Tyrosine_recombinase_XerCD"/>
</dbReference>
<dbReference type="SUPFAM" id="SSF56349">
    <property type="entry name" value="DNA breaking-rejoining enzymes"/>
    <property type="match status" value="1"/>
</dbReference>
<dbReference type="EMBL" id="FNLF01000002">
    <property type="protein sequence ID" value="SDR20922.1"/>
    <property type="molecule type" value="Genomic_DNA"/>
</dbReference>
<comment type="similarity">
    <text evidence="1">Belongs to the 'phage' integrase family.</text>
</comment>
<name>A0A1H1H606_9ACTN</name>
<evidence type="ECO:0000313" key="6">
    <source>
        <dbReference type="EMBL" id="SDR20922.1"/>
    </source>
</evidence>
<evidence type="ECO:0000259" key="5">
    <source>
        <dbReference type="PROSITE" id="PS51898"/>
    </source>
</evidence>
<proteinExistence type="inferred from homology"/>
<dbReference type="PANTHER" id="PTHR30349:SF64">
    <property type="entry name" value="PROPHAGE INTEGRASE INTD-RELATED"/>
    <property type="match status" value="1"/>
</dbReference>
<dbReference type="Proteomes" id="UP000183053">
    <property type="component" value="Unassembled WGS sequence"/>
</dbReference>
<dbReference type="InterPro" id="IPR010998">
    <property type="entry name" value="Integrase_recombinase_N"/>
</dbReference>
<dbReference type="GO" id="GO:0015074">
    <property type="term" value="P:DNA integration"/>
    <property type="evidence" value="ECO:0007669"/>
    <property type="project" value="InterPro"/>
</dbReference>
<dbReference type="PANTHER" id="PTHR30349">
    <property type="entry name" value="PHAGE INTEGRASE-RELATED"/>
    <property type="match status" value="1"/>
</dbReference>
<evidence type="ECO:0000256" key="4">
    <source>
        <dbReference type="SAM" id="MobiDB-lite"/>
    </source>
</evidence>
<accession>A0A1H1H606</accession>
<dbReference type="InterPro" id="IPR011010">
    <property type="entry name" value="DNA_brk_join_enz"/>
</dbReference>
<dbReference type="AlphaFoldDB" id="A0A1H1H606"/>
<evidence type="ECO:0000313" key="7">
    <source>
        <dbReference type="Proteomes" id="UP000183053"/>
    </source>
</evidence>
<dbReference type="Pfam" id="PF00589">
    <property type="entry name" value="Phage_integrase"/>
    <property type="match status" value="1"/>
</dbReference>
<keyword evidence="7" id="KW-1185">Reference proteome</keyword>
<dbReference type="PROSITE" id="PS51898">
    <property type="entry name" value="TYR_RECOMBINASE"/>
    <property type="match status" value="1"/>
</dbReference>
<evidence type="ECO:0000256" key="2">
    <source>
        <dbReference type="ARBA" id="ARBA00023125"/>
    </source>
</evidence>
<dbReference type="InterPro" id="IPR002104">
    <property type="entry name" value="Integrase_catalytic"/>
</dbReference>
<feature type="compositionally biased region" description="Basic and acidic residues" evidence="4">
    <location>
        <begin position="10"/>
        <end position="19"/>
    </location>
</feature>
<dbReference type="RefSeq" id="WP_082756252.1">
    <property type="nucleotide sequence ID" value="NZ_FNLF01000002.1"/>
</dbReference>